<keyword evidence="1" id="KW-0812">Transmembrane</keyword>
<keyword evidence="1" id="KW-1133">Transmembrane helix</keyword>
<sequence>MKKFMAWVLGTVITLLFCVPASFAMYIAMGSLLAPELVKVGPVIGIISFLSSVVFYFAGAMMGTGAYYTLTGR</sequence>
<dbReference type="EMBL" id="BK015181">
    <property type="protein sequence ID" value="DAD94812.1"/>
    <property type="molecule type" value="Genomic_DNA"/>
</dbReference>
<feature type="transmembrane region" description="Helical" evidence="1">
    <location>
        <begin position="40"/>
        <end position="70"/>
    </location>
</feature>
<organism evidence="2">
    <name type="scientific">Siphoviridae sp. ctK0l2</name>
    <dbReference type="NCBI Taxonomy" id="2826243"/>
    <lineage>
        <taxon>Viruses</taxon>
        <taxon>Duplodnaviria</taxon>
        <taxon>Heunggongvirae</taxon>
        <taxon>Uroviricota</taxon>
        <taxon>Caudoviricetes</taxon>
    </lineage>
</organism>
<name>A0A8S5NKC8_9CAUD</name>
<evidence type="ECO:0000256" key="1">
    <source>
        <dbReference type="SAM" id="Phobius"/>
    </source>
</evidence>
<proteinExistence type="predicted"/>
<protein>
    <submittedName>
        <fullName evidence="2">Uncharacterized protein</fullName>
    </submittedName>
</protein>
<reference evidence="2" key="1">
    <citation type="journal article" date="2021" name="Proc. Natl. Acad. Sci. U.S.A.">
        <title>A Catalog of Tens of Thousands of Viruses from Human Metagenomes Reveals Hidden Associations with Chronic Diseases.</title>
        <authorList>
            <person name="Tisza M.J."/>
            <person name="Buck C.B."/>
        </authorList>
    </citation>
    <scope>NUCLEOTIDE SEQUENCE</scope>
    <source>
        <strain evidence="2">CtK0l2</strain>
    </source>
</reference>
<keyword evidence="1" id="KW-0472">Membrane</keyword>
<accession>A0A8S5NKC8</accession>
<evidence type="ECO:0000313" key="2">
    <source>
        <dbReference type="EMBL" id="DAD94812.1"/>
    </source>
</evidence>